<organism evidence="6 7">
    <name type="scientific">Halotalea alkalilenta</name>
    <dbReference type="NCBI Taxonomy" id="376489"/>
    <lineage>
        <taxon>Bacteria</taxon>
        <taxon>Pseudomonadati</taxon>
        <taxon>Pseudomonadota</taxon>
        <taxon>Gammaproteobacteria</taxon>
        <taxon>Oceanospirillales</taxon>
        <taxon>Halomonadaceae</taxon>
        <taxon>Halotalea</taxon>
    </lineage>
</organism>
<dbReference type="GO" id="GO:0005886">
    <property type="term" value="C:plasma membrane"/>
    <property type="evidence" value="ECO:0007669"/>
    <property type="project" value="UniProtKB-SubCell"/>
</dbReference>
<evidence type="ECO:0000256" key="4">
    <source>
        <dbReference type="ARBA" id="ARBA00023136"/>
    </source>
</evidence>
<evidence type="ECO:0000256" key="3">
    <source>
        <dbReference type="ARBA" id="ARBA00022989"/>
    </source>
</evidence>
<keyword evidence="2 5" id="KW-0812">Transmembrane</keyword>
<name>A0A172YDD4_9GAMM</name>
<dbReference type="Pfam" id="PF04279">
    <property type="entry name" value="IspA"/>
    <property type="match status" value="1"/>
</dbReference>
<evidence type="ECO:0000256" key="2">
    <source>
        <dbReference type="ARBA" id="ARBA00022692"/>
    </source>
</evidence>
<dbReference type="Proteomes" id="UP000077875">
    <property type="component" value="Chromosome"/>
</dbReference>
<reference evidence="6 7" key="1">
    <citation type="submission" date="2016-04" db="EMBL/GenBank/DDBJ databases">
        <title>Complete Genome Sequence of Halotalea alkalilenta IHB B 13600.</title>
        <authorList>
            <person name="Swarnkar M.K."/>
            <person name="Sharma A."/>
            <person name="Kaushal K."/>
            <person name="Soni R."/>
            <person name="Rana S."/>
            <person name="Singh A.K."/>
            <person name="Gulati A."/>
        </authorList>
    </citation>
    <scope>NUCLEOTIDE SEQUENCE [LARGE SCALE GENOMIC DNA]</scope>
    <source>
        <strain evidence="6 7">IHB B 13600</strain>
    </source>
</reference>
<dbReference type="STRING" id="376489.A5892_06895"/>
<comment type="function">
    <text evidence="5">Plays a role in cell envelope biogenesis, maintenance of cell envelope integrity and membrane homeostasis.</text>
</comment>
<evidence type="ECO:0000256" key="5">
    <source>
        <dbReference type="HAMAP-Rule" id="MF_00189"/>
    </source>
</evidence>
<feature type="transmembrane region" description="Helical" evidence="5">
    <location>
        <begin position="81"/>
        <end position="100"/>
    </location>
</feature>
<dbReference type="HAMAP" id="MF_00189">
    <property type="entry name" value="YciB"/>
    <property type="match status" value="1"/>
</dbReference>
<dbReference type="PANTHER" id="PTHR36917:SF1">
    <property type="entry name" value="INNER MEMBRANE-SPANNING PROTEIN YCIB"/>
    <property type="match status" value="1"/>
</dbReference>
<keyword evidence="3 5" id="KW-1133">Transmembrane helix</keyword>
<gene>
    <name evidence="5" type="primary">yciB</name>
    <name evidence="6" type="ORF">A5892_06895</name>
</gene>
<feature type="transmembrane region" description="Helical" evidence="5">
    <location>
        <begin position="121"/>
        <end position="147"/>
    </location>
</feature>
<dbReference type="InterPro" id="IPR006008">
    <property type="entry name" value="YciB"/>
</dbReference>
<dbReference type="AlphaFoldDB" id="A0A172YDD4"/>
<accession>A0A172YDD4</accession>
<proteinExistence type="inferred from homology"/>
<keyword evidence="7" id="KW-1185">Reference proteome</keyword>
<dbReference type="RefSeq" id="WP_064122180.1">
    <property type="nucleotide sequence ID" value="NZ_CP015243.1"/>
</dbReference>
<comment type="subcellular location">
    <subcellularLocation>
        <location evidence="5">Cell inner membrane</location>
        <topology evidence="5">Multi-pass membrane protein</topology>
    </subcellularLocation>
</comment>
<feature type="transmembrane region" description="Helical" evidence="5">
    <location>
        <begin position="153"/>
        <end position="174"/>
    </location>
</feature>
<keyword evidence="5" id="KW-0997">Cell inner membrane</keyword>
<evidence type="ECO:0000313" key="7">
    <source>
        <dbReference type="Proteomes" id="UP000077875"/>
    </source>
</evidence>
<dbReference type="NCBIfam" id="NF001325">
    <property type="entry name" value="PRK00259.1-3"/>
    <property type="match status" value="1"/>
</dbReference>
<comment type="caution">
    <text evidence="5">Lacks conserved residue(s) required for the propagation of feature annotation.</text>
</comment>
<protein>
    <recommendedName>
        <fullName evidence="5">Inner membrane-spanning protein YciB</fullName>
    </recommendedName>
</protein>
<keyword evidence="4 5" id="KW-0472">Membrane</keyword>
<feature type="transmembrane region" description="Helical" evidence="5">
    <location>
        <begin position="50"/>
        <end position="69"/>
    </location>
</feature>
<dbReference type="EMBL" id="CP015243">
    <property type="protein sequence ID" value="ANF57224.1"/>
    <property type="molecule type" value="Genomic_DNA"/>
</dbReference>
<comment type="similarity">
    <text evidence="5">Belongs to the YciB family.</text>
</comment>
<evidence type="ECO:0000313" key="6">
    <source>
        <dbReference type="EMBL" id="ANF57224.1"/>
    </source>
</evidence>
<evidence type="ECO:0000256" key="1">
    <source>
        <dbReference type="ARBA" id="ARBA00022475"/>
    </source>
</evidence>
<dbReference type="PANTHER" id="PTHR36917">
    <property type="entry name" value="INTRACELLULAR SEPTATION PROTEIN A-RELATED"/>
    <property type="match status" value="1"/>
</dbReference>
<dbReference type="KEGG" id="haa:A5892_06895"/>
<sequence length="192" mass="21769">MKMLVDFLPILVFFVVYHLTKDLVLATAVLIPATLLQVLYTWWRHRRVEKMHLVTLALVVVLGGATVMLQDGEFIKWKPTVVNWLFAVAFLLSPLWGRGDGAGKTLVQRMMEKSVSLPAQVWSRLNLAWVGFFVALGALNVFVFTYYSEETWVNFKLFGMLGLTFLFVIAQGLYMARHAAHGDDHPPTKGNQ</sequence>
<keyword evidence="1 5" id="KW-1003">Cell membrane</keyword>
<dbReference type="NCBIfam" id="TIGR00997">
    <property type="entry name" value="ispZ"/>
    <property type="match status" value="1"/>
</dbReference>